<evidence type="ECO:0000313" key="1">
    <source>
        <dbReference type="Ensembl" id="ENSEEEP00000023418.2"/>
    </source>
</evidence>
<reference evidence="1" key="5">
    <citation type="submission" date="2025-09" db="UniProtKB">
        <authorList>
            <consortium name="Ensembl"/>
        </authorList>
    </citation>
    <scope>IDENTIFICATION</scope>
</reference>
<organism evidence="1 2">
    <name type="scientific">Electrophorus electricus</name>
    <name type="common">Electric eel</name>
    <name type="synonym">Gymnotus electricus</name>
    <dbReference type="NCBI Taxonomy" id="8005"/>
    <lineage>
        <taxon>Eukaryota</taxon>
        <taxon>Metazoa</taxon>
        <taxon>Chordata</taxon>
        <taxon>Craniata</taxon>
        <taxon>Vertebrata</taxon>
        <taxon>Euteleostomi</taxon>
        <taxon>Actinopterygii</taxon>
        <taxon>Neopterygii</taxon>
        <taxon>Teleostei</taxon>
        <taxon>Ostariophysi</taxon>
        <taxon>Gymnotiformes</taxon>
        <taxon>Gymnotoidei</taxon>
        <taxon>Gymnotidae</taxon>
        <taxon>Electrophorus</taxon>
    </lineage>
</organism>
<accession>A0A4W4FEX2</accession>
<sequence>MEFFGKIAKFKANIKSWSAYVTAYVEHVELFFENTVLSDIAAISYRLLRNHVLPAKQADKVFRQIVTNILKRQYEPKLLIILEWETVTQFAATLKWYGVHYQLGVSLDNAPFHQWSTRNTCGIQEQASYCQRTANILIKPDTHPRFFENGPLLFAMKNQVDKELQRP</sequence>
<evidence type="ECO:0000313" key="2">
    <source>
        <dbReference type="Proteomes" id="UP000314983"/>
    </source>
</evidence>
<protein>
    <submittedName>
        <fullName evidence="1">Uncharacterized protein</fullName>
    </submittedName>
</protein>
<dbReference type="AlphaFoldDB" id="A0A4W4FEX2"/>
<reference evidence="2" key="1">
    <citation type="journal article" date="2014" name="Science">
        <title>Nonhuman genetics. Genomic basis for the convergent evolution of electric organs.</title>
        <authorList>
            <person name="Gallant J.R."/>
            <person name="Traeger L.L."/>
            <person name="Volkening J.D."/>
            <person name="Moffett H."/>
            <person name="Chen P.H."/>
            <person name="Novina C.D."/>
            <person name="Phillips G.N.Jr."/>
            <person name="Anand R."/>
            <person name="Wells G.B."/>
            <person name="Pinch M."/>
            <person name="Guth R."/>
            <person name="Unguez G.A."/>
            <person name="Albert J.S."/>
            <person name="Zakon H.H."/>
            <person name="Samanta M.P."/>
            <person name="Sussman M.R."/>
        </authorList>
    </citation>
    <scope>NUCLEOTIDE SEQUENCE [LARGE SCALE GENOMIC DNA]</scope>
</reference>
<dbReference type="Ensembl" id="ENSEEET00000023684.2">
    <property type="protein sequence ID" value="ENSEEEP00000023418.2"/>
    <property type="gene ID" value="ENSEEEG00000011349.2"/>
</dbReference>
<proteinExistence type="predicted"/>
<name>A0A4W4FEX2_ELEEL</name>
<dbReference type="Proteomes" id="UP000314983">
    <property type="component" value="Chromosome 24"/>
</dbReference>
<reference evidence="2" key="2">
    <citation type="journal article" date="2017" name="Sci. Adv.">
        <title>A tail of two voltages: Proteomic comparison of the three electric organs of the electric eel.</title>
        <authorList>
            <person name="Traeger L.L."/>
            <person name="Sabat G."/>
            <person name="Barrett-Wilt G.A."/>
            <person name="Wells G.B."/>
            <person name="Sussman M.R."/>
        </authorList>
    </citation>
    <scope>NUCLEOTIDE SEQUENCE [LARGE SCALE GENOMIC DNA]</scope>
</reference>
<keyword evidence="2" id="KW-1185">Reference proteome</keyword>
<reference evidence="1" key="3">
    <citation type="submission" date="2020-05" db="EMBL/GenBank/DDBJ databases">
        <title>Electrophorus electricus (electric eel) genome, fEleEle1, primary haplotype.</title>
        <authorList>
            <person name="Myers G."/>
            <person name="Meyer A."/>
            <person name="Fedrigo O."/>
            <person name="Formenti G."/>
            <person name="Rhie A."/>
            <person name="Tracey A."/>
            <person name="Sims Y."/>
            <person name="Jarvis E.D."/>
        </authorList>
    </citation>
    <scope>NUCLEOTIDE SEQUENCE [LARGE SCALE GENOMIC DNA]</scope>
</reference>
<reference evidence="1" key="4">
    <citation type="submission" date="2025-08" db="UniProtKB">
        <authorList>
            <consortium name="Ensembl"/>
        </authorList>
    </citation>
    <scope>IDENTIFICATION</scope>
</reference>